<dbReference type="STRING" id="906968.Trebr_0271"/>
<sequence>MRTDFRNRRRAVCAAFFCIVLSLHLSALSIPQWIGPVNDQAGVMSAAEKNELSGYLTDLNNQTGVQMAVLTVPSLGGASIEELAIRTADAWKLGQADTDNGALLVVALEERELRIEVGYGLESVLTDAKSGLIIRNVITPYFRDGKYGAGIIAGIKNMAGIATDNAELVSESVQNGDTASDAIGAAAFFFIVFIVIVTAGVSTSIRGRRYGRYRGPIIMPPPTFRSRNDSDHHFGGGFGGFGGFGGGGGFSGGGGGFGGGGASGRW</sequence>
<dbReference type="EMBL" id="CP002696">
    <property type="protein sequence ID" value="AEE15720.1"/>
    <property type="molecule type" value="Genomic_DNA"/>
</dbReference>
<keyword evidence="1" id="KW-1133">Transmembrane helix</keyword>
<dbReference type="PANTHER" id="PTHR30373:SF2">
    <property type="entry name" value="UPF0603 PROTEIN YGCG"/>
    <property type="match status" value="1"/>
</dbReference>
<keyword evidence="1" id="KW-0472">Membrane</keyword>
<dbReference type="OrthoDB" id="9810918at2"/>
<dbReference type="Gene3D" id="3.10.310.50">
    <property type="match status" value="1"/>
</dbReference>
<accession>F4LMF8</accession>
<protein>
    <recommendedName>
        <fullName evidence="3">TPM domain-containing protein</fullName>
    </recommendedName>
</protein>
<dbReference type="AlphaFoldDB" id="F4LMF8"/>
<dbReference type="eggNOG" id="COG1512">
    <property type="taxonomic scope" value="Bacteria"/>
</dbReference>
<dbReference type="KEGG" id="tbe:Trebr_0271"/>
<dbReference type="InterPro" id="IPR007621">
    <property type="entry name" value="TPM_dom"/>
</dbReference>
<proteinExistence type="predicted"/>
<dbReference type="HOGENOM" id="CLU_035211_1_2_12"/>
<gene>
    <name evidence="4" type="ordered locus">Trebr_0271</name>
</gene>
<name>F4LMF8_TREBD</name>
<evidence type="ECO:0000259" key="3">
    <source>
        <dbReference type="Pfam" id="PF04536"/>
    </source>
</evidence>
<organism evidence="4 5">
    <name type="scientific">Treponema brennaborense (strain DSM 12168 / CIP 105900 / DD5/3)</name>
    <dbReference type="NCBI Taxonomy" id="906968"/>
    <lineage>
        <taxon>Bacteria</taxon>
        <taxon>Pseudomonadati</taxon>
        <taxon>Spirochaetota</taxon>
        <taxon>Spirochaetia</taxon>
        <taxon>Spirochaetales</taxon>
        <taxon>Treponemataceae</taxon>
        <taxon>Treponema</taxon>
    </lineage>
</organism>
<keyword evidence="5" id="KW-1185">Reference proteome</keyword>
<evidence type="ECO:0000313" key="5">
    <source>
        <dbReference type="Proteomes" id="UP000006546"/>
    </source>
</evidence>
<dbReference type="Pfam" id="PF04536">
    <property type="entry name" value="TPM_phosphatase"/>
    <property type="match status" value="1"/>
</dbReference>
<dbReference type="RefSeq" id="WP_013757439.1">
    <property type="nucleotide sequence ID" value="NC_015500.1"/>
</dbReference>
<keyword evidence="1" id="KW-0812">Transmembrane</keyword>
<feature type="transmembrane region" description="Helical" evidence="1">
    <location>
        <begin position="182"/>
        <end position="205"/>
    </location>
</feature>
<evidence type="ECO:0000313" key="4">
    <source>
        <dbReference type="EMBL" id="AEE15720.1"/>
    </source>
</evidence>
<evidence type="ECO:0000256" key="2">
    <source>
        <dbReference type="SAM" id="SignalP"/>
    </source>
</evidence>
<feature type="signal peptide" evidence="2">
    <location>
        <begin position="1"/>
        <end position="27"/>
    </location>
</feature>
<feature type="domain" description="TPM" evidence="3">
    <location>
        <begin position="37"/>
        <end position="159"/>
    </location>
</feature>
<evidence type="ECO:0000256" key="1">
    <source>
        <dbReference type="SAM" id="Phobius"/>
    </source>
</evidence>
<dbReference type="PANTHER" id="PTHR30373">
    <property type="entry name" value="UPF0603 PROTEIN YGCG"/>
    <property type="match status" value="1"/>
</dbReference>
<reference evidence="5" key="1">
    <citation type="submission" date="2011-04" db="EMBL/GenBank/DDBJ databases">
        <title>The complete genome of Treponema brennaborense DSM 12168.</title>
        <authorList>
            <person name="Lucas S."/>
            <person name="Han J."/>
            <person name="Lapidus A."/>
            <person name="Bruce D."/>
            <person name="Goodwin L."/>
            <person name="Pitluck S."/>
            <person name="Peters L."/>
            <person name="Kyrpides N."/>
            <person name="Mavromatis K."/>
            <person name="Ivanova N."/>
            <person name="Mikhailova N."/>
            <person name="Pagani I."/>
            <person name="Teshima H."/>
            <person name="Detter J.C."/>
            <person name="Tapia R."/>
            <person name="Han C."/>
            <person name="Land M."/>
            <person name="Hauser L."/>
            <person name="Markowitz V."/>
            <person name="Cheng J.-F."/>
            <person name="Hugenholtz P."/>
            <person name="Woyke T."/>
            <person name="Wu D."/>
            <person name="Gronow S."/>
            <person name="Wellnitz S."/>
            <person name="Brambilla E."/>
            <person name="Klenk H.-P."/>
            <person name="Eisen J.A."/>
        </authorList>
    </citation>
    <scope>NUCLEOTIDE SEQUENCE [LARGE SCALE GENOMIC DNA]</scope>
    <source>
        <strain evidence="5">DSM 12168 / CIP 105900 / DD5/3</strain>
    </source>
</reference>
<keyword evidence="2" id="KW-0732">Signal</keyword>
<feature type="chain" id="PRO_5003310976" description="TPM domain-containing protein" evidence="2">
    <location>
        <begin position="28"/>
        <end position="266"/>
    </location>
</feature>
<dbReference type="Proteomes" id="UP000006546">
    <property type="component" value="Chromosome"/>
</dbReference>